<keyword evidence="3" id="KW-1185">Reference proteome</keyword>
<sequence length="249" mass="27645">MTSNIDDMTASEMNSSSDLQIMDTSPDSIIPESDNDSGIVAIANNNRIGSTASNSDEDHQSFKDKVNQSLNHHSISYGPKPRVRFDDELPLSEQNMRKSCKKLFETLLQQNKDNPTASSVGPTGAYNNDSGAAKSSALLPACQCHRFAQSLPSMTKNNSCNNCGTNSNLNLNTVESFDDNELLITTYGRQCNYGREPPVTRRQKYHTLDNRKSRSHWTLDNSPKGRTFEDIDRSGINCDAALDRIKRMS</sequence>
<feature type="region of interest" description="Disordered" evidence="1">
    <location>
        <begin position="50"/>
        <end position="81"/>
    </location>
</feature>
<name>A0A7R9LFI7_9ACAR</name>
<feature type="compositionally biased region" description="Polar residues" evidence="1">
    <location>
        <begin position="1"/>
        <end position="27"/>
    </location>
</feature>
<feature type="region of interest" description="Disordered" evidence="1">
    <location>
        <begin position="1"/>
        <end position="36"/>
    </location>
</feature>
<evidence type="ECO:0000313" key="3">
    <source>
        <dbReference type="Proteomes" id="UP000759131"/>
    </source>
</evidence>
<organism evidence="2">
    <name type="scientific">Medioppia subpectinata</name>
    <dbReference type="NCBI Taxonomy" id="1979941"/>
    <lineage>
        <taxon>Eukaryota</taxon>
        <taxon>Metazoa</taxon>
        <taxon>Ecdysozoa</taxon>
        <taxon>Arthropoda</taxon>
        <taxon>Chelicerata</taxon>
        <taxon>Arachnida</taxon>
        <taxon>Acari</taxon>
        <taxon>Acariformes</taxon>
        <taxon>Sarcoptiformes</taxon>
        <taxon>Oribatida</taxon>
        <taxon>Brachypylina</taxon>
        <taxon>Oppioidea</taxon>
        <taxon>Oppiidae</taxon>
        <taxon>Medioppia</taxon>
    </lineage>
</organism>
<dbReference type="AlphaFoldDB" id="A0A7R9LFI7"/>
<dbReference type="EMBL" id="CAJPIZ010024140">
    <property type="protein sequence ID" value="CAG2118400.1"/>
    <property type="molecule type" value="Genomic_DNA"/>
</dbReference>
<gene>
    <name evidence="2" type="ORF">OSB1V03_LOCUS18352</name>
</gene>
<dbReference type="EMBL" id="OC878715">
    <property type="protein sequence ID" value="CAD7640754.1"/>
    <property type="molecule type" value="Genomic_DNA"/>
</dbReference>
<accession>A0A7R9LFI7</accession>
<dbReference type="OrthoDB" id="10058001at2759"/>
<proteinExistence type="predicted"/>
<evidence type="ECO:0000313" key="2">
    <source>
        <dbReference type="EMBL" id="CAD7640754.1"/>
    </source>
</evidence>
<feature type="compositionally biased region" description="Basic and acidic residues" evidence="1">
    <location>
        <begin position="56"/>
        <end position="66"/>
    </location>
</feature>
<reference evidence="2" key="1">
    <citation type="submission" date="2020-11" db="EMBL/GenBank/DDBJ databases">
        <authorList>
            <person name="Tran Van P."/>
        </authorList>
    </citation>
    <scope>NUCLEOTIDE SEQUENCE</scope>
</reference>
<feature type="non-terminal residue" evidence="2">
    <location>
        <position position="249"/>
    </location>
</feature>
<evidence type="ECO:0000256" key="1">
    <source>
        <dbReference type="SAM" id="MobiDB-lite"/>
    </source>
</evidence>
<protein>
    <submittedName>
        <fullName evidence="2">Uncharacterized protein</fullName>
    </submittedName>
</protein>
<dbReference type="Proteomes" id="UP000759131">
    <property type="component" value="Unassembled WGS sequence"/>
</dbReference>